<comment type="caution">
    <text evidence="2">The sequence shown here is derived from an EMBL/GenBank/DDBJ whole genome shotgun (WGS) entry which is preliminary data.</text>
</comment>
<keyword evidence="3" id="KW-1185">Reference proteome</keyword>
<feature type="transmembrane region" description="Helical" evidence="1">
    <location>
        <begin position="142"/>
        <end position="169"/>
    </location>
</feature>
<dbReference type="EMBL" id="LNIX01000001">
    <property type="protein sequence ID" value="OXA64785.1"/>
    <property type="molecule type" value="Genomic_DNA"/>
</dbReference>
<reference evidence="2 3" key="1">
    <citation type="submission" date="2015-12" db="EMBL/GenBank/DDBJ databases">
        <title>The genome of Folsomia candida.</title>
        <authorList>
            <person name="Faddeeva A."/>
            <person name="Derks M.F."/>
            <person name="Anvar Y."/>
            <person name="Smit S."/>
            <person name="Van Straalen N."/>
            <person name="Roelofs D."/>
        </authorList>
    </citation>
    <scope>NUCLEOTIDE SEQUENCE [LARGE SCALE GENOMIC DNA]</scope>
    <source>
        <strain evidence="2 3">VU population</strain>
        <tissue evidence="2">Whole body</tissue>
    </source>
</reference>
<feature type="transmembrane region" description="Helical" evidence="1">
    <location>
        <begin position="196"/>
        <end position="217"/>
    </location>
</feature>
<feature type="transmembrane region" description="Helical" evidence="1">
    <location>
        <begin position="45"/>
        <end position="65"/>
    </location>
</feature>
<evidence type="ECO:0000313" key="3">
    <source>
        <dbReference type="Proteomes" id="UP000198287"/>
    </source>
</evidence>
<feature type="transmembrane region" description="Helical" evidence="1">
    <location>
        <begin position="77"/>
        <end position="99"/>
    </location>
</feature>
<dbReference type="Proteomes" id="UP000198287">
    <property type="component" value="Unassembled WGS sequence"/>
</dbReference>
<protein>
    <recommendedName>
        <fullName evidence="4">Gustatory receptor</fullName>
    </recommendedName>
</protein>
<name>A0A226F4Q2_FOLCA</name>
<sequence>MLSNWMKNVFVFHLQVSSCTRINPFRWDTKTRTVQLTSNAQFRIWSFWVFYYTTYFTLLGLKLYYDFYHQNINKSKIISISVDVSYLSLSFSIVFIMYLTVWKRNQIATAANLLMSLDHQLKHVFERHLHKNRTHLFSGIQLYLYEFCILMTSIGSITAVPAMVAILGLNSDDTAHRVVQYVLGYSPRLDWDVLPFLLYMAVTTSKGSSICSFYLNLGILYMRLETFWLTNFTPTGINLKRKAVLKQHSYKTALGVVSFGRIFAVYRCHQILNRAVNEVFKWVSFHFVSIIVAIAFPAFGLIRFSYEVEWFEMQLLG</sequence>
<organism evidence="2 3">
    <name type="scientific">Folsomia candida</name>
    <name type="common">Springtail</name>
    <dbReference type="NCBI Taxonomy" id="158441"/>
    <lineage>
        <taxon>Eukaryota</taxon>
        <taxon>Metazoa</taxon>
        <taxon>Ecdysozoa</taxon>
        <taxon>Arthropoda</taxon>
        <taxon>Hexapoda</taxon>
        <taxon>Collembola</taxon>
        <taxon>Entomobryomorpha</taxon>
        <taxon>Isotomoidea</taxon>
        <taxon>Isotomidae</taxon>
        <taxon>Proisotominae</taxon>
        <taxon>Folsomia</taxon>
    </lineage>
</organism>
<keyword evidence="1" id="KW-1133">Transmembrane helix</keyword>
<evidence type="ECO:0008006" key="4">
    <source>
        <dbReference type="Google" id="ProtNLM"/>
    </source>
</evidence>
<keyword evidence="1" id="KW-0472">Membrane</keyword>
<proteinExistence type="predicted"/>
<evidence type="ECO:0000256" key="1">
    <source>
        <dbReference type="SAM" id="Phobius"/>
    </source>
</evidence>
<evidence type="ECO:0000313" key="2">
    <source>
        <dbReference type="EMBL" id="OXA64785.1"/>
    </source>
</evidence>
<feature type="transmembrane region" description="Helical" evidence="1">
    <location>
        <begin position="282"/>
        <end position="306"/>
    </location>
</feature>
<keyword evidence="1" id="KW-0812">Transmembrane</keyword>
<dbReference type="AlphaFoldDB" id="A0A226F4Q2"/>
<gene>
    <name evidence="2" type="ORF">Fcan01_01337</name>
</gene>
<accession>A0A226F4Q2</accession>